<protein>
    <submittedName>
        <fullName evidence="2">GNAT family N-acetyltransferase</fullName>
    </submittedName>
</protein>
<keyword evidence="3" id="KW-1185">Reference proteome</keyword>
<sequence>MPPIIDIIPTNPAPDVKASIDAALTAFNARMRDFMPEEPDFAIAIRDPETNAVTGGLYGVDEYGWAFIKLLVVPEHYRGIGLGTRLIEEAEKIAQARGYVGIWLNTYEFQARPFYEKLGYTLFGELEGNNGAIPQYFLKKKF</sequence>
<proteinExistence type="predicted"/>
<dbReference type="AlphaFoldDB" id="A0A2U2DQF9"/>
<dbReference type="GO" id="GO:0016747">
    <property type="term" value="F:acyltransferase activity, transferring groups other than amino-acyl groups"/>
    <property type="evidence" value="ECO:0007669"/>
    <property type="project" value="InterPro"/>
</dbReference>
<dbReference type="Gene3D" id="3.40.630.30">
    <property type="match status" value="1"/>
</dbReference>
<dbReference type="Proteomes" id="UP000245252">
    <property type="component" value="Unassembled WGS sequence"/>
</dbReference>
<feature type="domain" description="N-acetyltransferase" evidence="1">
    <location>
        <begin position="3"/>
        <end position="142"/>
    </location>
</feature>
<dbReference type="CDD" id="cd04301">
    <property type="entry name" value="NAT_SF"/>
    <property type="match status" value="1"/>
</dbReference>
<comment type="caution">
    <text evidence="2">The sequence shown here is derived from an EMBL/GenBank/DDBJ whole genome shotgun (WGS) entry which is preliminary data.</text>
</comment>
<evidence type="ECO:0000313" key="2">
    <source>
        <dbReference type="EMBL" id="PWE55521.1"/>
    </source>
</evidence>
<keyword evidence="2" id="KW-0808">Transferase</keyword>
<name>A0A2U2DQF9_9HYPH</name>
<accession>A0A2U2DQF9</accession>
<dbReference type="PROSITE" id="PS51186">
    <property type="entry name" value="GNAT"/>
    <property type="match status" value="1"/>
</dbReference>
<dbReference type="InterPro" id="IPR000182">
    <property type="entry name" value="GNAT_dom"/>
</dbReference>
<dbReference type="OrthoDB" id="9787920at2"/>
<evidence type="ECO:0000313" key="3">
    <source>
        <dbReference type="Proteomes" id="UP000245252"/>
    </source>
</evidence>
<dbReference type="Pfam" id="PF00583">
    <property type="entry name" value="Acetyltransf_1"/>
    <property type="match status" value="1"/>
</dbReference>
<dbReference type="SUPFAM" id="SSF55729">
    <property type="entry name" value="Acyl-CoA N-acyltransferases (Nat)"/>
    <property type="match status" value="1"/>
</dbReference>
<dbReference type="InterPro" id="IPR016181">
    <property type="entry name" value="Acyl_CoA_acyltransferase"/>
</dbReference>
<dbReference type="EMBL" id="QFBC01000006">
    <property type="protein sequence ID" value="PWE55521.1"/>
    <property type="molecule type" value="Genomic_DNA"/>
</dbReference>
<organism evidence="2 3">
    <name type="scientific">Metarhizobium album</name>
    <dbReference type="NCBI Taxonomy" id="2182425"/>
    <lineage>
        <taxon>Bacteria</taxon>
        <taxon>Pseudomonadati</taxon>
        <taxon>Pseudomonadota</taxon>
        <taxon>Alphaproteobacteria</taxon>
        <taxon>Hyphomicrobiales</taxon>
        <taxon>Rhizobiaceae</taxon>
        <taxon>Metarhizobium</taxon>
    </lineage>
</organism>
<dbReference type="RefSeq" id="WP_109459220.1">
    <property type="nucleotide sequence ID" value="NZ_QFBC01000006.1"/>
</dbReference>
<gene>
    <name evidence="2" type="ORF">DEM27_15845</name>
</gene>
<evidence type="ECO:0000259" key="1">
    <source>
        <dbReference type="PROSITE" id="PS51186"/>
    </source>
</evidence>
<reference evidence="2 3" key="1">
    <citation type="submission" date="2018-05" db="EMBL/GenBank/DDBJ databases">
        <title>The draft genome of strain NS-104.</title>
        <authorList>
            <person name="Hang P."/>
            <person name="Jiang J."/>
        </authorList>
    </citation>
    <scope>NUCLEOTIDE SEQUENCE [LARGE SCALE GENOMIC DNA]</scope>
    <source>
        <strain evidence="2 3">NS-104</strain>
    </source>
</reference>